<keyword evidence="7" id="KW-1185">Reference proteome</keyword>
<organism evidence="6 7">
    <name type="scientific">Podila minutissima</name>
    <dbReference type="NCBI Taxonomy" id="64525"/>
    <lineage>
        <taxon>Eukaryota</taxon>
        <taxon>Fungi</taxon>
        <taxon>Fungi incertae sedis</taxon>
        <taxon>Mucoromycota</taxon>
        <taxon>Mortierellomycotina</taxon>
        <taxon>Mortierellomycetes</taxon>
        <taxon>Mortierellales</taxon>
        <taxon>Mortierellaceae</taxon>
        <taxon>Podila</taxon>
    </lineage>
</organism>
<name>A0A9P5VKK9_9FUNG</name>
<evidence type="ECO:0000259" key="5">
    <source>
        <dbReference type="Pfam" id="PF20147"/>
    </source>
</evidence>
<dbReference type="GO" id="GO:0043657">
    <property type="term" value="C:host cell"/>
    <property type="evidence" value="ECO:0007669"/>
    <property type="project" value="UniProtKB-SubCell"/>
</dbReference>
<feature type="region of interest" description="Disordered" evidence="4">
    <location>
        <begin position="76"/>
        <end position="121"/>
    </location>
</feature>
<comment type="subcellular location">
    <subcellularLocation>
        <location evidence="1">Host cell</location>
    </subcellularLocation>
    <subcellularLocation>
        <location evidence="2">Secreted</location>
    </subcellularLocation>
</comment>
<dbReference type="Proteomes" id="UP000696485">
    <property type="component" value="Unassembled WGS sequence"/>
</dbReference>
<evidence type="ECO:0000313" key="7">
    <source>
        <dbReference type="Proteomes" id="UP000696485"/>
    </source>
</evidence>
<dbReference type="GO" id="GO:0005576">
    <property type="term" value="C:extracellular region"/>
    <property type="evidence" value="ECO:0007669"/>
    <property type="project" value="UniProtKB-SubCell"/>
</dbReference>
<dbReference type="EMBL" id="JAAAUY010000478">
    <property type="protein sequence ID" value="KAF9329395.1"/>
    <property type="molecule type" value="Genomic_DNA"/>
</dbReference>
<dbReference type="InterPro" id="IPR045379">
    <property type="entry name" value="Crinkler_N"/>
</dbReference>
<keyword evidence="3" id="KW-0964">Secreted</keyword>
<evidence type="ECO:0000256" key="1">
    <source>
        <dbReference type="ARBA" id="ARBA00004340"/>
    </source>
</evidence>
<protein>
    <recommendedName>
        <fullName evidence="5">Crinkler effector protein N-terminal domain-containing protein</fullName>
    </recommendedName>
</protein>
<proteinExistence type="predicted"/>
<reference evidence="6" key="1">
    <citation type="journal article" date="2020" name="Fungal Divers.">
        <title>Resolving the Mortierellaceae phylogeny through synthesis of multi-gene phylogenetics and phylogenomics.</title>
        <authorList>
            <person name="Vandepol N."/>
            <person name="Liber J."/>
            <person name="Desiro A."/>
            <person name="Na H."/>
            <person name="Kennedy M."/>
            <person name="Barry K."/>
            <person name="Grigoriev I.V."/>
            <person name="Miller A.N."/>
            <person name="O'Donnell K."/>
            <person name="Stajich J.E."/>
            <person name="Bonito G."/>
        </authorList>
    </citation>
    <scope>NUCLEOTIDE SEQUENCE</scope>
    <source>
        <strain evidence="6">NVP1</strain>
    </source>
</reference>
<gene>
    <name evidence="6" type="ORF">BG006_007501</name>
</gene>
<evidence type="ECO:0000313" key="6">
    <source>
        <dbReference type="EMBL" id="KAF9329395.1"/>
    </source>
</evidence>
<evidence type="ECO:0000256" key="4">
    <source>
        <dbReference type="SAM" id="MobiDB-lite"/>
    </source>
</evidence>
<comment type="caution">
    <text evidence="6">The sequence shown here is derived from an EMBL/GenBank/DDBJ whole genome shotgun (WGS) entry which is preliminary data.</text>
</comment>
<dbReference type="Pfam" id="PF20147">
    <property type="entry name" value="Crinkler"/>
    <property type="match status" value="1"/>
</dbReference>
<feature type="domain" description="Crinkler effector protein N-terminal" evidence="5">
    <location>
        <begin position="16"/>
        <end position="107"/>
    </location>
</feature>
<evidence type="ECO:0000256" key="2">
    <source>
        <dbReference type="ARBA" id="ARBA00004613"/>
    </source>
</evidence>
<sequence>MTANNTADNNKTDNSLTLLCVVDGDSMPFSVDIDASKTVDHLKDAIKLKKINDFNDVDADVLTLWRVSIPALPKKDREDISLANVPSKEEKLDETDDVSDAFKGNTTQENNSHHHPTTTSR</sequence>
<dbReference type="AlphaFoldDB" id="A0A9P5VKK9"/>
<evidence type="ECO:0000256" key="3">
    <source>
        <dbReference type="ARBA" id="ARBA00022525"/>
    </source>
</evidence>
<accession>A0A9P5VKK9</accession>